<reference evidence="24" key="1">
    <citation type="submission" date="2020-05" db="EMBL/GenBank/DDBJ databases">
        <authorList>
            <person name="Chiriac C."/>
            <person name="Salcher M."/>
            <person name="Ghai R."/>
            <person name="Kavagutti S V."/>
        </authorList>
    </citation>
    <scope>NUCLEOTIDE SEQUENCE</scope>
</reference>
<comment type="cofactor">
    <cofactor evidence="1">
        <name>FAD</name>
        <dbReference type="ChEBI" id="CHEBI:57692"/>
    </cofactor>
</comment>
<dbReference type="InterPro" id="IPR011601">
    <property type="entry name" value="MurB_C"/>
</dbReference>
<gene>
    <name evidence="18" type="ORF">UFOPK2343_00926</name>
    <name evidence="19" type="ORF">UFOPK2652_00196</name>
    <name evidence="20" type="ORF">UFOPK3128_00223</name>
    <name evidence="21" type="ORF">UFOPK3227_00372</name>
    <name evidence="22" type="ORF">UFOPK3511_00621</name>
    <name evidence="23" type="ORF">UFOPK3880_00404</name>
    <name evidence="24" type="ORF">UFOPK4146_00649</name>
</gene>
<evidence type="ECO:0000256" key="12">
    <source>
        <dbReference type="ARBA" id="ARBA00022984"/>
    </source>
</evidence>
<dbReference type="PANTHER" id="PTHR21071:SF4">
    <property type="entry name" value="UDP-N-ACETYLENOLPYRUVOYLGLUCOSAMINE REDUCTASE"/>
    <property type="match status" value="1"/>
</dbReference>
<evidence type="ECO:0000256" key="13">
    <source>
        <dbReference type="ARBA" id="ARBA00023002"/>
    </source>
</evidence>
<organism evidence="24">
    <name type="scientific">freshwater metagenome</name>
    <dbReference type="NCBI Taxonomy" id="449393"/>
    <lineage>
        <taxon>unclassified sequences</taxon>
        <taxon>metagenomes</taxon>
        <taxon>ecological metagenomes</taxon>
    </lineage>
</organism>
<keyword evidence="10" id="KW-0521">NADP</keyword>
<protein>
    <recommendedName>
        <fullName evidence="5">UDP-N-acetylmuramate dehydrogenase</fullName>
        <ecNumber evidence="5">1.3.1.98</ecNumber>
    </recommendedName>
</protein>
<dbReference type="GO" id="GO:0051301">
    <property type="term" value="P:cell division"/>
    <property type="evidence" value="ECO:0007669"/>
    <property type="project" value="UniProtKB-KW"/>
</dbReference>
<dbReference type="AlphaFoldDB" id="A0A6J7RFL1"/>
<dbReference type="EMBL" id="CAFAAZ010000002">
    <property type="protein sequence ID" value="CAB4813524.1"/>
    <property type="molecule type" value="Genomic_DNA"/>
</dbReference>
<dbReference type="EMBL" id="CAFAHD010000026">
    <property type="protein sequence ID" value="CAB4837357.1"/>
    <property type="molecule type" value="Genomic_DNA"/>
</dbReference>
<dbReference type="GO" id="GO:0008360">
    <property type="term" value="P:regulation of cell shape"/>
    <property type="evidence" value="ECO:0007669"/>
    <property type="project" value="UniProtKB-KW"/>
</dbReference>
<evidence type="ECO:0000313" key="18">
    <source>
        <dbReference type="EMBL" id="CAB4678664.1"/>
    </source>
</evidence>
<dbReference type="HAMAP" id="MF_00037">
    <property type="entry name" value="MurB"/>
    <property type="match status" value="1"/>
</dbReference>
<dbReference type="GO" id="GO:0071949">
    <property type="term" value="F:FAD binding"/>
    <property type="evidence" value="ECO:0007669"/>
    <property type="project" value="InterPro"/>
</dbReference>
<evidence type="ECO:0000256" key="4">
    <source>
        <dbReference type="ARBA" id="ARBA00004752"/>
    </source>
</evidence>
<evidence type="ECO:0000259" key="17">
    <source>
        <dbReference type="PROSITE" id="PS51387"/>
    </source>
</evidence>
<evidence type="ECO:0000256" key="16">
    <source>
        <dbReference type="ARBA" id="ARBA00048914"/>
    </source>
</evidence>
<accession>A0A6J7RFL1</accession>
<keyword evidence="6" id="KW-0963">Cytoplasm</keyword>
<dbReference type="EMBL" id="CAFBPT010000004">
    <property type="protein sequence ID" value="CAB5027388.1"/>
    <property type="molecule type" value="Genomic_DNA"/>
</dbReference>
<keyword evidence="11" id="KW-0133">Cell shape</keyword>
<dbReference type="Gene3D" id="3.90.78.10">
    <property type="entry name" value="UDP-N-acetylenolpyruvoylglucosamine reductase, C-terminal domain"/>
    <property type="match status" value="1"/>
</dbReference>
<evidence type="ECO:0000256" key="6">
    <source>
        <dbReference type="ARBA" id="ARBA00022490"/>
    </source>
</evidence>
<dbReference type="Gene3D" id="3.30.465.10">
    <property type="match status" value="1"/>
</dbReference>
<keyword evidence="9" id="KW-0274">FAD</keyword>
<dbReference type="UniPathway" id="UPA00219"/>
<dbReference type="GO" id="GO:0009252">
    <property type="term" value="P:peptidoglycan biosynthetic process"/>
    <property type="evidence" value="ECO:0007669"/>
    <property type="project" value="UniProtKB-UniPathway"/>
</dbReference>
<evidence type="ECO:0000313" key="21">
    <source>
        <dbReference type="EMBL" id="CAB4837357.1"/>
    </source>
</evidence>
<keyword evidence="12" id="KW-0573">Peptidoglycan synthesis</keyword>
<name>A0A6J7RFL1_9ZZZZ</name>
<dbReference type="EMBL" id="CAFBNU010000003">
    <property type="protein sequence ID" value="CAB4962704.1"/>
    <property type="molecule type" value="Genomic_DNA"/>
</dbReference>
<dbReference type="SUPFAM" id="SSF56176">
    <property type="entry name" value="FAD-binding/transporter-associated domain-like"/>
    <property type="match status" value="1"/>
</dbReference>
<evidence type="ECO:0000313" key="22">
    <source>
        <dbReference type="EMBL" id="CAB4893792.1"/>
    </source>
</evidence>
<dbReference type="GO" id="GO:0008762">
    <property type="term" value="F:UDP-N-acetylmuramate dehydrogenase activity"/>
    <property type="evidence" value="ECO:0007669"/>
    <property type="project" value="UniProtKB-EC"/>
</dbReference>
<evidence type="ECO:0000313" key="23">
    <source>
        <dbReference type="EMBL" id="CAB4962704.1"/>
    </source>
</evidence>
<dbReference type="GO" id="GO:0071555">
    <property type="term" value="P:cell wall organization"/>
    <property type="evidence" value="ECO:0007669"/>
    <property type="project" value="UniProtKB-KW"/>
</dbReference>
<evidence type="ECO:0000256" key="1">
    <source>
        <dbReference type="ARBA" id="ARBA00001974"/>
    </source>
</evidence>
<evidence type="ECO:0000313" key="24">
    <source>
        <dbReference type="EMBL" id="CAB5027388.1"/>
    </source>
</evidence>
<keyword evidence="7" id="KW-0132">Cell division</keyword>
<dbReference type="EMBL" id="CAEZXD010000025">
    <property type="protein sequence ID" value="CAB4678664.1"/>
    <property type="molecule type" value="Genomic_DNA"/>
</dbReference>
<evidence type="ECO:0000256" key="2">
    <source>
        <dbReference type="ARBA" id="ARBA00003921"/>
    </source>
</evidence>
<evidence type="ECO:0000313" key="19">
    <source>
        <dbReference type="EMBL" id="CAB4701086.1"/>
    </source>
</evidence>
<sequence>MTENDLSTFTTLGVGGPATKIIHVTTEAELIEAVTAADNSKTPLLILGGGSNVLISDSGFAGTVIRVETTGNTYEIDACSGGTLTVSAGSDWDEFVAFTIEKGLANLESMSGIPGTVGGAPIQNIGAYGHEVSEVIARVRTFDREKQEIKTFMASECGFTYRNSIFKEVSGRYVILDVTFQLRRGEESLPIGYAELARELGVEIGARVAIAKVREAVMKLRGAKGMLVGSGINSAGSFFMNPILDKAIADKLPSDAPRWPLPDGRVKTSAAWLMEHAGVTKGDRLAGAQISLKHVLALSNAGDATAKDLIELARSAQEKVRTKFGITLQSEVQLVGLTL</sequence>
<evidence type="ECO:0000256" key="15">
    <source>
        <dbReference type="ARBA" id="ARBA00023316"/>
    </source>
</evidence>
<comment type="function">
    <text evidence="2">Cell wall formation.</text>
</comment>
<dbReference type="InterPro" id="IPR016167">
    <property type="entry name" value="FAD-bd_PCMH_sub1"/>
</dbReference>
<keyword evidence="13" id="KW-0560">Oxidoreductase</keyword>
<evidence type="ECO:0000256" key="10">
    <source>
        <dbReference type="ARBA" id="ARBA00022857"/>
    </source>
</evidence>
<evidence type="ECO:0000256" key="7">
    <source>
        <dbReference type="ARBA" id="ARBA00022618"/>
    </source>
</evidence>
<dbReference type="InterPro" id="IPR003170">
    <property type="entry name" value="MurB"/>
</dbReference>
<dbReference type="EMBL" id="CAFBMA010000003">
    <property type="protein sequence ID" value="CAB4893792.1"/>
    <property type="molecule type" value="Genomic_DNA"/>
</dbReference>
<evidence type="ECO:0000313" key="20">
    <source>
        <dbReference type="EMBL" id="CAB4813524.1"/>
    </source>
</evidence>
<evidence type="ECO:0000256" key="11">
    <source>
        <dbReference type="ARBA" id="ARBA00022960"/>
    </source>
</evidence>
<dbReference type="Gene3D" id="3.30.43.10">
    <property type="entry name" value="Uridine Diphospho-n-acetylenolpyruvylglucosamine Reductase, domain 2"/>
    <property type="match status" value="1"/>
</dbReference>
<keyword evidence="15" id="KW-0961">Cell wall biogenesis/degradation</keyword>
<evidence type="ECO:0000256" key="14">
    <source>
        <dbReference type="ARBA" id="ARBA00023306"/>
    </source>
</evidence>
<dbReference type="Pfam" id="PF01565">
    <property type="entry name" value="FAD_binding_4"/>
    <property type="match status" value="1"/>
</dbReference>
<dbReference type="NCBIfam" id="NF000755">
    <property type="entry name" value="PRK00046.1"/>
    <property type="match status" value="1"/>
</dbReference>
<evidence type="ECO:0000256" key="8">
    <source>
        <dbReference type="ARBA" id="ARBA00022630"/>
    </source>
</evidence>
<evidence type="ECO:0000256" key="5">
    <source>
        <dbReference type="ARBA" id="ARBA00012518"/>
    </source>
</evidence>
<dbReference type="PANTHER" id="PTHR21071">
    <property type="entry name" value="UDP-N-ACETYLENOLPYRUVOYLGLUCOSAMINE REDUCTASE"/>
    <property type="match status" value="1"/>
</dbReference>
<dbReference type="NCBIfam" id="NF010478">
    <property type="entry name" value="PRK13903.1"/>
    <property type="match status" value="1"/>
</dbReference>
<keyword evidence="14" id="KW-0131">Cell cycle</keyword>
<dbReference type="EMBL" id="CAEZYD010000001">
    <property type="protein sequence ID" value="CAB4701086.1"/>
    <property type="molecule type" value="Genomic_DNA"/>
</dbReference>
<keyword evidence="8" id="KW-0285">Flavoprotein</keyword>
<dbReference type="InterPro" id="IPR006094">
    <property type="entry name" value="Oxid_FAD_bind_N"/>
</dbReference>
<comment type="catalytic activity">
    <reaction evidence="16">
        <text>UDP-N-acetyl-alpha-D-muramate + NADP(+) = UDP-N-acetyl-3-O-(1-carboxyvinyl)-alpha-D-glucosamine + NADPH + H(+)</text>
        <dbReference type="Rhea" id="RHEA:12248"/>
        <dbReference type="ChEBI" id="CHEBI:15378"/>
        <dbReference type="ChEBI" id="CHEBI:57783"/>
        <dbReference type="ChEBI" id="CHEBI:58349"/>
        <dbReference type="ChEBI" id="CHEBI:68483"/>
        <dbReference type="ChEBI" id="CHEBI:70757"/>
        <dbReference type="EC" id="1.3.1.98"/>
    </reaction>
</comment>
<dbReference type="EC" id="1.3.1.98" evidence="5"/>
<dbReference type="NCBIfam" id="TIGR00179">
    <property type="entry name" value="murB"/>
    <property type="match status" value="1"/>
</dbReference>
<dbReference type="InterPro" id="IPR016166">
    <property type="entry name" value="FAD-bd_PCMH"/>
</dbReference>
<feature type="domain" description="FAD-binding PCMH-type" evidence="17">
    <location>
        <begin position="14"/>
        <end position="185"/>
    </location>
</feature>
<comment type="subcellular location">
    <subcellularLocation>
        <location evidence="3">Cytoplasm</location>
    </subcellularLocation>
</comment>
<dbReference type="InterPro" id="IPR036318">
    <property type="entry name" value="FAD-bd_PCMH-like_sf"/>
</dbReference>
<dbReference type="InterPro" id="IPR016169">
    <property type="entry name" value="FAD-bd_PCMH_sub2"/>
</dbReference>
<evidence type="ECO:0000256" key="9">
    <source>
        <dbReference type="ARBA" id="ARBA00022827"/>
    </source>
</evidence>
<evidence type="ECO:0000256" key="3">
    <source>
        <dbReference type="ARBA" id="ARBA00004496"/>
    </source>
</evidence>
<dbReference type="Pfam" id="PF02873">
    <property type="entry name" value="MurB_C"/>
    <property type="match status" value="1"/>
</dbReference>
<dbReference type="PROSITE" id="PS51387">
    <property type="entry name" value="FAD_PCMH"/>
    <property type="match status" value="1"/>
</dbReference>
<comment type="pathway">
    <text evidence="4">Cell wall biogenesis; peptidoglycan biosynthesis.</text>
</comment>
<proteinExistence type="inferred from homology"/>
<dbReference type="GO" id="GO:0005829">
    <property type="term" value="C:cytosol"/>
    <property type="evidence" value="ECO:0007669"/>
    <property type="project" value="TreeGrafter"/>
</dbReference>
<dbReference type="InterPro" id="IPR036635">
    <property type="entry name" value="MurB_C_sf"/>
</dbReference>
<dbReference type="SUPFAM" id="SSF56194">
    <property type="entry name" value="Uridine diphospho-N-Acetylenolpyruvylglucosamine reductase, MurB, C-terminal domain"/>
    <property type="match status" value="1"/>
</dbReference>